<dbReference type="EMBL" id="CP121671">
    <property type="protein sequence ID" value="WFT75951.1"/>
    <property type="molecule type" value="Genomic_DNA"/>
</dbReference>
<dbReference type="RefSeq" id="WP_283077911.1">
    <property type="nucleotide sequence ID" value="NZ_CP121671.1"/>
</dbReference>
<feature type="transmembrane region" description="Helical" evidence="1">
    <location>
        <begin position="6"/>
        <end position="26"/>
    </location>
</feature>
<keyword evidence="1" id="KW-0812">Transmembrane</keyword>
<organism evidence="2 3">
    <name type="scientific">Halobacillus naozhouensis</name>
    <dbReference type="NCBI Taxonomy" id="554880"/>
    <lineage>
        <taxon>Bacteria</taxon>
        <taxon>Bacillati</taxon>
        <taxon>Bacillota</taxon>
        <taxon>Bacilli</taxon>
        <taxon>Bacillales</taxon>
        <taxon>Bacillaceae</taxon>
        <taxon>Halobacillus</taxon>
    </lineage>
</organism>
<feature type="transmembrane region" description="Helical" evidence="1">
    <location>
        <begin position="38"/>
        <end position="61"/>
    </location>
</feature>
<dbReference type="Proteomes" id="UP001221597">
    <property type="component" value="Chromosome"/>
</dbReference>
<sequence>MINLAIGLVMLVVIGLYIWSYVFDPNNALIVSLSKKQFFTLLLVFTLITLYLLSTGIYHSFLS</sequence>
<evidence type="ECO:0000256" key="1">
    <source>
        <dbReference type="SAM" id="Phobius"/>
    </source>
</evidence>
<protein>
    <submittedName>
        <fullName evidence="2">Uncharacterized protein</fullName>
    </submittedName>
</protein>
<accession>A0ABY8J4Z3</accession>
<name>A0ABY8J4Z3_9BACI</name>
<gene>
    <name evidence="2" type="ORF">P9989_06175</name>
</gene>
<evidence type="ECO:0000313" key="3">
    <source>
        <dbReference type="Proteomes" id="UP001221597"/>
    </source>
</evidence>
<proteinExistence type="predicted"/>
<keyword evidence="1" id="KW-1133">Transmembrane helix</keyword>
<reference evidence="2 3" key="1">
    <citation type="submission" date="2023-04" db="EMBL/GenBank/DDBJ databases">
        <title>Genome sequence of Halobacillus naozhouensis KACC 21980.</title>
        <authorList>
            <person name="Kim S."/>
            <person name="Heo J."/>
            <person name="Kwon S.-W."/>
        </authorList>
    </citation>
    <scope>NUCLEOTIDE SEQUENCE [LARGE SCALE GENOMIC DNA]</scope>
    <source>
        <strain evidence="2 3">KCTC 13234</strain>
    </source>
</reference>
<keyword evidence="3" id="KW-1185">Reference proteome</keyword>
<evidence type="ECO:0000313" key="2">
    <source>
        <dbReference type="EMBL" id="WFT75951.1"/>
    </source>
</evidence>
<keyword evidence="1" id="KW-0472">Membrane</keyword>